<sequence length="176" mass="19721">TNLSPRTYSRDSKKPRIQDEEESSLPQTEEVLKNKITIESKDHDSTLDIDDENNNLAESTTDVTNNLAESRTDVTNNLAESRTDVTLSSDQLSLSPPSLSKSSTDLLKNKDTEISSSSTTTTEETSVRMEFRVRIRNLPKYVNVKQLKKHIVSVGIENPGKVTKSNGWDYAFLTVK</sequence>
<name>A0A9N9EXG7_9GLOM</name>
<feature type="compositionally biased region" description="Polar residues" evidence="1">
    <location>
        <begin position="70"/>
        <end position="80"/>
    </location>
</feature>
<reference evidence="2" key="1">
    <citation type="submission" date="2021-06" db="EMBL/GenBank/DDBJ databases">
        <authorList>
            <person name="Kallberg Y."/>
            <person name="Tangrot J."/>
            <person name="Rosling A."/>
        </authorList>
    </citation>
    <scope>NUCLEOTIDE SEQUENCE</scope>
    <source>
        <strain evidence="2">MT106</strain>
    </source>
</reference>
<feature type="compositionally biased region" description="Basic and acidic residues" evidence="1">
    <location>
        <begin position="30"/>
        <end position="46"/>
    </location>
</feature>
<dbReference type="Proteomes" id="UP000789831">
    <property type="component" value="Unassembled WGS sequence"/>
</dbReference>
<feature type="non-terminal residue" evidence="2">
    <location>
        <position position="1"/>
    </location>
</feature>
<comment type="caution">
    <text evidence="2">The sequence shown here is derived from an EMBL/GenBank/DDBJ whole genome shotgun (WGS) entry which is preliminary data.</text>
</comment>
<dbReference type="EMBL" id="CAJVPL010016846">
    <property type="protein sequence ID" value="CAG8696721.1"/>
    <property type="molecule type" value="Genomic_DNA"/>
</dbReference>
<protein>
    <submittedName>
        <fullName evidence="2">4845_t:CDS:1</fullName>
    </submittedName>
</protein>
<keyword evidence="3" id="KW-1185">Reference proteome</keyword>
<feature type="region of interest" description="Disordered" evidence="1">
    <location>
        <begin position="1"/>
        <end position="54"/>
    </location>
</feature>
<evidence type="ECO:0000256" key="1">
    <source>
        <dbReference type="SAM" id="MobiDB-lite"/>
    </source>
</evidence>
<feature type="non-terminal residue" evidence="2">
    <location>
        <position position="176"/>
    </location>
</feature>
<gene>
    <name evidence="2" type="ORF">AGERDE_LOCUS13304</name>
</gene>
<proteinExistence type="predicted"/>
<accession>A0A9N9EXG7</accession>
<evidence type="ECO:0000313" key="3">
    <source>
        <dbReference type="Proteomes" id="UP000789831"/>
    </source>
</evidence>
<feature type="region of interest" description="Disordered" evidence="1">
    <location>
        <begin position="70"/>
        <end position="105"/>
    </location>
</feature>
<dbReference type="AlphaFoldDB" id="A0A9N9EXG7"/>
<feature type="compositionally biased region" description="Basic and acidic residues" evidence="1">
    <location>
        <begin position="8"/>
        <end position="18"/>
    </location>
</feature>
<organism evidence="2 3">
    <name type="scientific">Ambispora gerdemannii</name>
    <dbReference type="NCBI Taxonomy" id="144530"/>
    <lineage>
        <taxon>Eukaryota</taxon>
        <taxon>Fungi</taxon>
        <taxon>Fungi incertae sedis</taxon>
        <taxon>Mucoromycota</taxon>
        <taxon>Glomeromycotina</taxon>
        <taxon>Glomeromycetes</taxon>
        <taxon>Archaeosporales</taxon>
        <taxon>Ambisporaceae</taxon>
        <taxon>Ambispora</taxon>
    </lineage>
</organism>
<feature type="compositionally biased region" description="Low complexity" evidence="1">
    <location>
        <begin position="86"/>
        <end position="105"/>
    </location>
</feature>
<evidence type="ECO:0000313" key="2">
    <source>
        <dbReference type="EMBL" id="CAG8696721.1"/>
    </source>
</evidence>